<dbReference type="GO" id="GO:1902670">
    <property type="term" value="F:carbon dioxide binding"/>
    <property type="evidence" value="ECO:0007669"/>
    <property type="project" value="TreeGrafter"/>
</dbReference>
<dbReference type="EMBL" id="VSSQ01046442">
    <property type="protein sequence ID" value="MPN00415.1"/>
    <property type="molecule type" value="Genomic_DNA"/>
</dbReference>
<sequence>MGQRHVLVGEPWPPGPDPADPLVDVLLVVVEAISGIHHFTPLPTVGDLGGTGAASGRILVPHRRRAGRKGDEPMCLGVPAEVIAIPDPGEPRARVAISGVERTVATDLLADEELRPGDWVLVHVGFALSRIDDEEAAITLEQISRLGGTILDDEIASFRRSVIE</sequence>
<comment type="caution">
    <text evidence="2">The sequence shown here is derived from an EMBL/GenBank/DDBJ whole genome shotgun (WGS) entry which is preliminary data.</text>
</comment>
<gene>
    <name evidence="2" type="ORF">SDC9_147610</name>
</gene>
<dbReference type="Pfam" id="PF01455">
    <property type="entry name" value="HupF_HypC"/>
    <property type="match status" value="1"/>
</dbReference>
<evidence type="ECO:0000256" key="1">
    <source>
        <dbReference type="ARBA" id="ARBA00006018"/>
    </source>
</evidence>
<accession>A0A645EED8</accession>
<protein>
    <recommendedName>
        <fullName evidence="3">Hydrogenase maturation factor HybG</fullName>
    </recommendedName>
</protein>
<dbReference type="Gene3D" id="2.30.30.140">
    <property type="match status" value="1"/>
</dbReference>
<dbReference type="PANTHER" id="PTHR35177">
    <property type="entry name" value="HYDROGENASE MATURATION FACTOR HYBG"/>
    <property type="match status" value="1"/>
</dbReference>
<comment type="similarity">
    <text evidence="1">Belongs to the HupF/HypC family.</text>
</comment>
<dbReference type="PRINTS" id="PR00445">
    <property type="entry name" value="HUPFHYPC"/>
</dbReference>
<dbReference type="PANTHER" id="PTHR35177:SF2">
    <property type="entry name" value="HYDROGENASE MATURATION FACTOR HYBG"/>
    <property type="match status" value="1"/>
</dbReference>
<dbReference type="SUPFAM" id="SSF159127">
    <property type="entry name" value="HupF/HypC-like"/>
    <property type="match status" value="1"/>
</dbReference>
<evidence type="ECO:0000313" key="2">
    <source>
        <dbReference type="EMBL" id="MPN00415.1"/>
    </source>
</evidence>
<dbReference type="InterPro" id="IPR001109">
    <property type="entry name" value="Hydrogenase_HupF/HypC"/>
</dbReference>
<dbReference type="AlphaFoldDB" id="A0A645EED8"/>
<dbReference type="NCBIfam" id="TIGR00074">
    <property type="entry name" value="hypC_hupF"/>
    <property type="match status" value="1"/>
</dbReference>
<name>A0A645EED8_9ZZZZ</name>
<reference evidence="2" key="1">
    <citation type="submission" date="2019-08" db="EMBL/GenBank/DDBJ databases">
        <authorList>
            <person name="Kucharzyk K."/>
            <person name="Murdoch R.W."/>
            <person name="Higgins S."/>
            <person name="Loffler F."/>
        </authorList>
    </citation>
    <scope>NUCLEOTIDE SEQUENCE</scope>
</reference>
<dbReference type="GO" id="GO:0005506">
    <property type="term" value="F:iron ion binding"/>
    <property type="evidence" value="ECO:0007669"/>
    <property type="project" value="TreeGrafter"/>
</dbReference>
<organism evidence="2">
    <name type="scientific">bioreactor metagenome</name>
    <dbReference type="NCBI Taxonomy" id="1076179"/>
    <lineage>
        <taxon>unclassified sequences</taxon>
        <taxon>metagenomes</taxon>
        <taxon>ecological metagenomes</taxon>
    </lineage>
</organism>
<evidence type="ECO:0008006" key="3">
    <source>
        <dbReference type="Google" id="ProtNLM"/>
    </source>
</evidence>
<proteinExistence type="inferred from homology"/>
<dbReference type="GO" id="GO:0051604">
    <property type="term" value="P:protein maturation"/>
    <property type="evidence" value="ECO:0007669"/>
    <property type="project" value="TreeGrafter"/>
</dbReference>